<evidence type="ECO:0000256" key="7">
    <source>
        <dbReference type="ARBA" id="ARBA00023004"/>
    </source>
</evidence>
<dbReference type="GO" id="GO:0016712">
    <property type="term" value="F:oxidoreductase activity, acting on paired donors, with incorporation or reduction of molecular oxygen, reduced flavin or flavoprotein as one donor, and incorporation of one atom of oxygen"/>
    <property type="evidence" value="ECO:0007669"/>
    <property type="project" value="UniProtKB-ARBA"/>
</dbReference>
<evidence type="ECO:0000256" key="10">
    <source>
        <dbReference type="SAM" id="MobiDB-lite"/>
    </source>
</evidence>
<dbReference type="InterPro" id="IPR001128">
    <property type="entry name" value="Cyt_P450"/>
</dbReference>
<keyword evidence="7" id="KW-0408">Iron</keyword>
<dbReference type="GeneTree" id="ENSGT00940000161527"/>
<keyword evidence="12" id="KW-1185">Reference proteome</keyword>
<accession>F6SJU0</accession>
<comment type="similarity">
    <text evidence="2">Belongs to the cytochrome P450 family.</text>
</comment>
<dbReference type="InterPro" id="IPR036396">
    <property type="entry name" value="Cyt_P450_sf"/>
</dbReference>
<dbReference type="STRING" id="9258.ENSOANP00000004198"/>
<dbReference type="PANTHER" id="PTHR24291">
    <property type="entry name" value="CYTOCHROME P450 FAMILY 4"/>
    <property type="match status" value="1"/>
</dbReference>
<feature type="region of interest" description="Disordered" evidence="10">
    <location>
        <begin position="442"/>
        <end position="483"/>
    </location>
</feature>
<evidence type="ECO:0000256" key="2">
    <source>
        <dbReference type="ARBA" id="ARBA00010617"/>
    </source>
</evidence>
<keyword evidence="4" id="KW-0479">Metal-binding</keyword>
<reference evidence="11 12" key="1">
    <citation type="journal article" date="2008" name="Nature">
        <title>Genome analysis of the platypus reveals unique signatures of evolution.</title>
        <authorList>
            <person name="Warren W.C."/>
            <person name="Hillier L.W."/>
            <person name="Marshall Graves J.A."/>
            <person name="Birney E."/>
            <person name="Ponting C.P."/>
            <person name="Grutzner F."/>
            <person name="Belov K."/>
            <person name="Miller W."/>
            <person name="Clarke L."/>
            <person name="Chinwalla A.T."/>
            <person name="Yang S.P."/>
            <person name="Heger A."/>
            <person name="Locke D.P."/>
            <person name="Miethke P."/>
            <person name="Waters P.D."/>
            <person name="Veyrunes F."/>
            <person name="Fulton L."/>
            <person name="Fulton B."/>
            <person name="Graves T."/>
            <person name="Wallis J."/>
            <person name="Puente X.S."/>
            <person name="Lopez-Otin C."/>
            <person name="Ordonez G.R."/>
            <person name="Eichler E.E."/>
            <person name="Chen L."/>
            <person name="Cheng Z."/>
            <person name="Deakin J.E."/>
            <person name="Alsop A."/>
            <person name="Thompson K."/>
            <person name="Kirby P."/>
            <person name="Papenfuss A.T."/>
            <person name="Wakefield M.J."/>
            <person name="Olender T."/>
            <person name="Lancet D."/>
            <person name="Huttley G.A."/>
            <person name="Smit A.F."/>
            <person name="Pask A."/>
            <person name="Temple-Smith P."/>
            <person name="Batzer M.A."/>
            <person name="Walker J.A."/>
            <person name="Konkel M.K."/>
            <person name="Harris R.S."/>
            <person name="Whittington C.M."/>
            <person name="Wong E.S."/>
            <person name="Gemmell N.J."/>
            <person name="Buschiazzo E."/>
            <person name="Vargas Jentzsch I.M."/>
            <person name="Merkel A."/>
            <person name="Schmitz J."/>
            <person name="Zemann A."/>
            <person name="Churakov G."/>
            <person name="Kriegs J.O."/>
            <person name="Brosius J."/>
            <person name="Murchison E.P."/>
            <person name="Sachidanandam R."/>
            <person name="Smith C."/>
            <person name="Hannon G.J."/>
            <person name="Tsend-Ayush E."/>
            <person name="McMillan D."/>
            <person name="Attenborough R."/>
            <person name="Rens W."/>
            <person name="Ferguson-Smith M."/>
            <person name="Lefevre C.M."/>
            <person name="Sharp J.A."/>
            <person name="Nicholas K.R."/>
            <person name="Ray D.A."/>
            <person name="Kube M."/>
            <person name="Reinhardt R."/>
            <person name="Pringle T.H."/>
            <person name="Taylor J."/>
            <person name="Jones R.C."/>
            <person name="Nixon B."/>
            <person name="Dacheux J.L."/>
            <person name="Niwa H."/>
            <person name="Sekita Y."/>
            <person name="Huang X."/>
            <person name="Stark A."/>
            <person name="Kheradpour P."/>
            <person name="Kellis M."/>
            <person name="Flicek P."/>
            <person name="Chen Y."/>
            <person name="Webber C."/>
            <person name="Hardison R."/>
            <person name="Nelson J."/>
            <person name="Hallsworth-Pepin K."/>
            <person name="Delehaunty K."/>
            <person name="Markovic C."/>
            <person name="Minx P."/>
            <person name="Feng Y."/>
            <person name="Kremitzki C."/>
            <person name="Mitreva M."/>
            <person name="Glasscock J."/>
            <person name="Wylie T."/>
            <person name="Wohldmann P."/>
            <person name="Thiru P."/>
            <person name="Nhan M.N."/>
            <person name="Pohl C.S."/>
            <person name="Smith S.M."/>
            <person name="Hou S."/>
            <person name="Nefedov M."/>
            <person name="de Jong P.J."/>
            <person name="Renfree M.B."/>
            <person name="Mardis E.R."/>
            <person name="Wilson R.K."/>
        </authorList>
    </citation>
    <scope>NUCLEOTIDE SEQUENCE [LARGE SCALE GENOMIC DNA]</scope>
    <source>
        <strain evidence="11 12">Glennie</strain>
    </source>
</reference>
<evidence type="ECO:0008006" key="13">
    <source>
        <dbReference type="Google" id="ProtNLM"/>
    </source>
</evidence>
<evidence type="ECO:0000256" key="5">
    <source>
        <dbReference type="ARBA" id="ARBA00022824"/>
    </source>
</evidence>
<gene>
    <name evidence="11" type="primary">LOC100092197</name>
</gene>
<proteinExistence type="inferred from homology"/>
<dbReference type="OMA" id="CAFSHPI"/>
<evidence type="ECO:0000313" key="12">
    <source>
        <dbReference type="Proteomes" id="UP000002279"/>
    </source>
</evidence>
<dbReference type="PRINTS" id="PR00385">
    <property type="entry name" value="P450"/>
</dbReference>
<dbReference type="PRINTS" id="PR00463">
    <property type="entry name" value="EP450I"/>
</dbReference>
<dbReference type="GO" id="GO:0005506">
    <property type="term" value="F:iron ion binding"/>
    <property type="evidence" value="ECO:0007669"/>
    <property type="project" value="InterPro"/>
</dbReference>
<keyword evidence="5" id="KW-0256">Endoplasmic reticulum</keyword>
<keyword evidence="9" id="KW-0472">Membrane</keyword>
<keyword evidence="6" id="KW-0560">Oxidoreductase</keyword>
<evidence type="ECO:0000313" key="11">
    <source>
        <dbReference type="Ensembl" id="ENSOANP00000004198.3"/>
    </source>
</evidence>
<dbReference type="Bgee" id="ENSOANG00000002637">
    <property type="expression patterns" value="Expressed in cerebellum and 2 other cell types or tissues"/>
</dbReference>
<comment type="subcellular location">
    <subcellularLocation>
        <location evidence="1">Endoplasmic reticulum membrane</location>
    </subcellularLocation>
</comment>
<evidence type="ECO:0000256" key="6">
    <source>
        <dbReference type="ARBA" id="ARBA00023002"/>
    </source>
</evidence>
<organism evidence="11 12">
    <name type="scientific">Ornithorhynchus anatinus</name>
    <name type="common">Duckbill platypus</name>
    <dbReference type="NCBI Taxonomy" id="9258"/>
    <lineage>
        <taxon>Eukaryota</taxon>
        <taxon>Metazoa</taxon>
        <taxon>Chordata</taxon>
        <taxon>Craniata</taxon>
        <taxon>Vertebrata</taxon>
        <taxon>Euteleostomi</taxon>
        <taxon>Mammalia</taxon>
        <taxon>Monotremata</taxon>
        <taxon>Ornithorhynchidae</taxon>
        <taxon>Ornithorhynchus</taxon>
    </lineage>
</organism>
<dbReference type="InParanoid" id="F6SJU0"/>
<reference evidence="11" key="2">
    <citation type="submission" date="2025-08" db="UniProtKB">
        <authorList>
            <consortium name="Ensembl"/>
        </authorList>
    </citation>
    <scope>IDENTIFICATION</scope>
    <source>
        <strain evidence="11">Glennie</strain>
    </source>
</reference>
<dbReference type="GO" id="GO:0005789">
    <property type="term" value="C:endoplasmic reticulum membrane"/>
    <property type="evidence" value="ECO:0007669"/>
    <property type="project" value="UniProtKB-SubCell"/>
</dbReference>
<dbReference type="PANTHER" id="PTHR24291:SF39">
    <property type="entry name" value="CYTOCHROME P450 4A11-RELATED"/>
    <property type="match status" value="1"/>
</dbReference>
<dbReference type="InterPro" id="IPR002401">
    <property type="entry name" value="Cyt_P450_E_grp-I"/>
</dbReference>
<evidence type="ECO:0000256" key="1">
    <source>
        <dbReference type="ARBA" id="ARBA00004586"/>
    </source>
</evidence>
<dbReference type="GO" id="GO:0006629">
    <property type="term" value="P:lipid metabolic process"/>
    <property type="evidence" value="ECO:0007669"/>
    <property type="project" value="UniProtKB-ARBA"/>
</dbReference>
<keyword evidence="3" id="KW-0349">Heme</keyword>
<dbReference type="HOGENOM" id="CLU_001570_5_1_1"/>
<evidence type="ECO:0000256" key="8">
    <source>
        <dbReference type="ARBA" id="ARBA00023033"/>
    </source>
</evidence>
<keyword evidence="8" id="KW-0503">Monooxygenase</keyword>
<dbReference type="AlphaFoldDB" id="F6SJU0"/>
<dbReference type="Gene3D" id="1.10.630.10">
    <property type="entry name" value="Cytochrome P450"/>
    <property type="match status" value="1"/>
</dbReference>
<dbReference type="Ensembl" id="ENSOANT00000004199.4">
    <property type="protein sequence ID" value="ENSOANP00000004198.3"/>
    <property type="gene ID" value="ENSOANG00000002637.4"/>
</dbReference>
<dbReference type="InterPro" id="IPR050196">
    <property type="entry name" value="Cytochrome_P450_Monoox"/>
</dbReference>
<protein>
    <recommendedName>
        <fullName evidence="13">Cytochrome P450 family 4 subfamily B member 1</fullName>
    </recommendedName>
</protein>
<dbReference type="eggNOG" id="KOG0157">
    <property type="taxonomic scope" value="Eukaryota"/>
</dbReference>
<dbReference type="Proteomes" id="UP000002279">
    <property type="component" value="Chromosome 18"/>
</dbReference>
<dbReference type="SUPFAM" id="SSF48264">
    <property type="entry name" value="Cytochrome P450"/>
    <property type="match status" value="1"/>
</dbReference>
<reference evidence="11" key="3">
    <citation type="submission" date="2025-09" db="UniProtKB">
        <authorList>
            <consortium name="Ensembl"/>
        </authorList>
    </citation>
    <scope>IDENTIFICATION</scope>
    <source>
        <strain evidence="11">Glennie</strain>
    </source>
</reference>
<evidence type="ECO:0000256" key="3">
    <source>
        <dbReference type="ARBA" id="ARBA00022617"/>
    </source>
</evidence>
<name>F6SJU0_ORNAN</name>
<dbReference type="Pfam" id="PF00067">
    <property type="entry name" value="p450"/>
    <property type="match status" value="1"/>
</dbReference>
<dbReference type="GO" id="GO:0020037">
    <property type="term" value="F:heme binding"/>
    <property type="evidence" value="ECO:0007669"/>
    <property type="project" value="InterPro"/>
</dbReference>
<sequence>MASSPRASGSGSGLPVDASRPLHLAIAFCLALMLLKGVRLYLRRLDLVRALAGGPGLPDHGLFGQRPECQPGTKLEEVSALVAQHPYACAQWTGICTAIVSVYHPDYVRTLLSREDPKNPLSSKFLFPWIGKGLLLSNGSKWFQHRKLLAAGFHFDVLKPFVGLMADSATVMLDNWKKLISQEESVEIFQPISLMALDSILKCAYSHPTSCQGNGNSETYTRAVEELTYLTSQRGLTYLYRFDSVYRFTPSGRRFREVSQLAHLHTDAAIQKRQADLGGERELEKIWTKRHVDFLDILLCSRTEKGEELSDADLRAEVDTFIFAGHDTTASGISWTLYALALHPEHQQRCREEAQKILGERDTVQWEDLAHLTYTTMCIKESLRLYPPVPAISRELSSPITFFDGCSLPEGVVVSLNICTLHRNPAVWTDPEELHRAAVGHERVEGGRGPDPAPLRVVAGPLPPPRAHSPAGPQIQDRHSPPPKEAVLAPPKTWKILKASSPGEQACLQHWDSVLVGVTGFHPPGSTTRPKAPGGKGLGLPTLMCLVHRSWDY</sequence>
<evidence type="ECO:0000256" key="9">
    <source>
        <dbReference type="ARBA" id="ARBA00023136"/>
    </source>
</evidence>
<evidence type="ECO:0000256" key="4">
    <source>
        <dbReference type="ARBA" id="ARBA00022723"/>
    </source>
</evidence>